<name>A0A1E1LHJ7_9HELO</name>
<dbReference type="Gene3D" id="3.90.1200.10">
    <property type="match status" value="1"/>
</dbReference>
<dbReference type="SUPFAM" id="SSF56112">
    <property type="entry name" value="Protein kinase-like (PK-like)"/>
    <property type="match status" value="1"/>
</dbReference>
<dbReference type="AlphaFoldDB" id="A0A1E1LHJ7"/>
<dbReference type="InterPro" id="IPR011009">
    <property type="entry name" value="Kinase-like_dom_sf"/>
</dbReference>
<dbReference type="PROSITE" id="PS50011">
    <property type="entry name" value="PROTEIN_KINASE_DOM"/>
    <property type="match status" value="1"/>
</dbReference>
<organism evidence="2 3">
    <name type="scientific">Rhynchosporium agropyri</name>
    <dbReference type="NCBI Taxonomy" id="914238"/>
    <lineage>
        <taxon>Eukaryota</taxon>
        <taxon>Fungi</taxon>
        <taxon>Dikarya</taxon>
        <taxon>Ascomycota</taxon>
        <taxon>Pezizomycotina</taxon>
        <taxon>Leotiomycetes</taxon>
        <taxon>Helotiales</taxon>
        <taxon>Ploettnerulaceae</taxon>
        <taxon>Rhynchosporium</taxon>
    </lineage>
</organism>
<accession>A0A1E1LHJ7</accession>
<dbReference type="GO" id="GO:0005524">
    <property type="term" value="F:ATP binding"/>
    <property type="evidence" value="ECO:0007669"/>
    <property type="project" value="InterPro"/>
</dbReference>
<gene>
    <name evidence="2" type="ORF">RAG0_14585</name>
</gene>
<protein>
    <recommendedName>
        <fullName evidence="1">Protein kinase domain-containing protein</fullName>
    </recommendedName>
</protein>
<dbReference type="InterPro" id="IPR002575">
    <property type="entry name" value="Aminoglycoside_PTrfase"/>
</dbReference>
<dbReference type="GO" id="GO:0004672">
    <property type="term" value="F:protein kinase activity"/>
    <property type="evidence" value="ECO:0007669"/>
    <property type="project" value="InterPro"/>
</dbReference>
<dbReference type="OrthoDB" id="10003767at2759"/>
<feature type="domain" description="Protein kinase" evidence="1">
    <location>
        <begin position="1"/>
        <end position="110"/>
    </location>
</feature>
<proteinExistence type="predicted"/>
<evidence type="ECO:0000313" key="3">
    <source>
        <dbReference type="Proteomes" id="UP000178912"/>
    </source>
</evidence>
<dbReference type="Pfam" id="PF01636">
    <property type="entry name" value="APH"/>
    <property type="match status" value="1"/>
</dbReference>
<keyword evidence="3" id="KW-1185">Reference proteome</keyword>
<dbReference type="Proteomes" id="UP000178912">
    <property type="component" value="Unassembled WGS sequence"/>
</dbReference>
<sequence length="110" mass="12574">MESRKIVACENGYPIVHRDFLPHNILFDDAYNIVGMIDWEFAHSAPLEVFAALTNMYSHFDAKTLDVVTDTDEEGRQYIEDIMNEEKDMPQGVASYPRPLEASWETSVCA</sequence>
<dbReference type="EMBL" id="FJUX01000122">
    <property type="protein sequence ID" value="CZT09981.1"/>
    <property type="molecule type" value="Genomic_DNA"/>
</dbReference>
<evidence type="ECO:0000259" key="1">
    <source>
        <dbReference type="PROSITE" id="PS50011"/>
    </source>
</evidence>
<dbReference type="InterPro" id="IPR000719">
    <property type="entry name" value="Prot_kinase_dom"/>
</dbReference>
<reference evidence="3" key="1">
    <citation type="submission" date="2016-03" db="EMBL/GenBank/DDBJ databases">
        <authorList>
            <person name="Guldener U."/>
        </authorList>
    </citation>
    <scope>NUCLEOTIDE SEQUENCE [LARGE SCALE GENOMIC DNA]</scope>
    <source>
        <strain evidence="3">04CH-RAC-A.6.1</strain>
    </source>
</reference>
<evidence type="ECO:0000313" key="2">
    <source>
        <dbReference type="EMBL" id="CZT09981.1"/>
    </source>
</evidence>